<dbReference type="GO" id="GO:0039694">
    <property type="term" value="P:viral RNA genome replication"/>
    <property type="evidence" value="ECO:0007669"/>
    <property type="project" value="InterPro"/>
</dbReference>
<dbReference type="PROSITE" id="PS50525">
    <property type="entry name" value="RDRP_SSRNA_NEG_SEG"/>
    <property type="match status" value="1"/>
</dbReference>
<dbReference type="EC" id="2.7.7.48" evidence="1"/>
<keyword evidence="3" id="KW-0808">Transferase</keyword>
<evidence type="ECO:0000259" key="7">
    <source>
        <dbReference type="PROSITE" id="PS50525"/>
    </source>
</evidence>
<dbReference type="EMBL" id="MN617081">
    <property type="protein sequence ID" value="QJT73693.1"/>
    <property type="molecule type" value="Genomic_RNA"/>
</dbReference>
<protein>
    <recommendedName>
        <fullName evidence="2">RNA-directed RNA polymerase L</fullName>
        <ecNumber evidence="1">2.7.7.48</ecNumber>
    </recommendedName>
    <alternativeName>
        <fullName evidence="4">Large structural protein</fullName>
    </alternativeName>
    <alternativeName>
        <fullName evidence="6">Replicase</fullName>
    </alternativeName>
    <alternativeName>
        <fullName evidence="5">Transcriptase</fullName>
    </alternativeName>
</protein>
<dbReference type="GO" id="GO:0006351">
    <property type="term" value="P:DNA-templated transcription"/>
    <property type="evidence" value="ECO:0007669"/>
    <property type="project" value="InterPro"/>
</dbReference>
<keyword evidence="9" id="KW-1185">Reference proteome</keyword>
<proteinExistence type="predicted"/>
<sequence length="2211" mass="253950">MSKLFRPRLDSHFSLSALSTELQEPRLYEKIKSSKPKYDIKINVGTDGKPSSFDIKLYGKRLRILEGSRIMTKIIHETVADLLDGGTDVKLRTIGVKGDDSKLTPDYIDQDSKLIVELTTTVNVNPNNVEERFMQKIIHYKDAIEGTGYRIGVVVVGETFVYTNLAVSQSMVDALCQRCRVGIAIKSYIEKFLGYSLSAQDNSEDEKLVYDVIKSMKEEAEGNRLFPMKDIMNCTTQPTREEFKIALKILKTELRESKKKSPESKELVTNYISSYTGTSRTDMKRVSNIPMIEPSVTGYDVDLLSSEISDSNMPSWLKKIWMSSNDPDLEINKSDFERTREQILEEAMTDMKPTDDEKHRTQKHSSFNVKLSAEDLEEASTTGLFGKSQKSAKLYRENKHHNKLSFHPVDTDTSDIEEFITKVNMLESTHLNGMSSDIVRLLKDAKSVWNSNSDSKSSLSEVMLKNITKTRMVNFGSLITKLFTEICYCYKYWIGRSDFYVKKVDGVRILIRCTGTHIFCSMAYPKEIYTSIDTGRLGPTLFESTEWYFTDIVSYTEPVVEHFVKAGPYLAALISHQMCSMELDIDSKPEASTELSKDMNGILLLYLNNKTDAEEIMTSQRYLTMTVLEDLDPNPYRFVDRLPDFIKSRLSAFLVKRTLNLMKRYSTPPIRMIIKEGDISVMEYDGLVSFFSNEPISFKRKIEEFYYGYVISKEKGRGGDRNFKIMKKIVQQEYKYRDDNHDQFSNTEETKTNQTNIPILKVLCFLMKERFEENYGSSWNEVMERKIIERLSKITFSELATLKVSSRSYEGELKVPNTDATMTTEEVKEKLVALNPDDVASRPRVMESMTLLIEQYKKETNTTDVRHIIQLVPWCLKKIESRGYFYSDIFPKPQHGGDREIHVLEVTMRICQLFVEHIARSLCEMTSSDTLMHPKHKSTFVKTHYDRAESELDTYRITLGKSADAAKWCQRNHSSKFAAIFASFLPSWMIHPVLRILKLWTTKVICFPIQFVANFISNRTTKSNPIYERMRKEFFEGTGIFKNAVSNRMVIQSGMMQGILHYSSSFVHGIIQEAMVILQTRVLKTKEIRSVITMAQGSDDSAELISVCGKNVKTLIRSAVTMLHWKENVSRHIAIYTSRAKSCIGSSDMIEYNSEWYTRKSSIMPTFRWVSACLEIGVVEKFIDRIHNFYGTTTNVVEAGGKILEASMIQLCQGWMHYHMLGIGNHKISKDASTLLIELKDPALGYFPVDSDFNAGITGVDFQLYKYFKSSEYGYGVGANRLLQAEIEMFNEDTKDPTVSQSLRRIRIKFGNNRIFMDLLRRMSAPELEELLVEVDKNPDILYYKPRSWNGSKLTIFMKLFEPGVKESLSRHSATARVLSASAYMLSRPCFTKAGRSGKISLFKALKLEWYDRIVGKVEKPEIEDVFLYKDEYEDTLKDVESLLKNSVFQRVNLKSRSKQTIQVFNRVINDTPIIEMCKEKWFEEGGKTGLTPRQFDIKWRDLKERFSFLKDSRLETKKLLNLNEVQLKNFLVSIDSRPRKLTLMDTAAKGSSVRSTMTRLFWPNLKILKTGSDISEEENASSIRSKIFAILTHWSSAAEKHKMIAELFSKSEILNQKTVPSRLRKTKCISDFLKQGKKSSIMDMIMSEKIGNLGVFTVVQQGHGDNRYGYGEWKGQVLTSDVKIELDGPYCTSIYVNTLKNKSELGKSLIELLKNMRAKFPEELTESSYWLSPDGVINGGRGAMKAIPIKVLPEMKVTIFDDVLDWEWFLDFGHNSLRLRANSGLKGIYTLISDPFRAYEWDPIYAMDNKIFGNWNNSQPMNAEEISNELSAFFNGNESNIMKELASIKGNNRSAVSASGWRLSDFRKVLKEFFSLNRNVDPDIHMTPTDQLNTLDLSADDLMFFQTGDFDINEVMVEEFNVESEDFEFDENFNVEEYIDEHLELLLTEREVSMQVNQSTMPPTNRCLSSLDGLSRALSGMSLNELYNDCISNPEKKYSGLMGKILTLVTDSPRILREISSLERDVFRQEEDSISATMSLRTIEDLGNLNEREIRENIEEIDLMIAISKQSRVKENLLQTRQRYVNMLNLIDIRDGDNGVSKIPARDLLMWLRDESGYFNKEMGTLFRLTDSAYILALRDRLDSHVEVMCKNSIISEYELSLYREAIVKPHLTTLFLDVFSNYLGIDLVVGSYYTNPSGDVDYSYKPEPI</sequence>
<name>A0A858Y9X1_9VIRU</name>
<accession>A0A858Y9X1</accession>
<reference evidence="8 9" key="1">
    <citation type="journal article" date="2021" name="MBio">
        <title>Novel Mycoviruses Discovered in the Mycovirome of a Necrotrophic Fungus.</title>
        <authorList>
            <person name="Ruiz-Padilla A."/>
            <person name="Rodriguez-Romero J."/>
            <person name="Gomez-Cid I."/>
            <person name="Pacifico D."/>
            <person name="Ayllon M.A."/>
        </authorList>
    </citation>
    <scope>NUCLEOTIDE SEQUENCE [LARGE SCALE GENOMIC DNA]</scope>
    <source>
        <strain evidence="8">BCS14_DN413</strain>
    </source>
</reference>
<evidence type="ECO:0000313" key="8">
    <source>
        <dbReference type="EMBL" id="QJT73693.1"/>
    </source>
</evidence>
<dbReference type="InterPro" id="IPR007099">
    <property type="entry name" value="RNA-dir_pol_NSvirus"/>
</dbReference>
<dbReference type="Proteomes" id="UP001264223">
    <property type="component" value="Genome"/>
</dbReference>
<organism evidence="8 9">
    <name type="scientific">Botrytis cinerea bocivirus 1</name>
    <dbReference type="NCBI Taxonomy" id="2775967"/>
    <lineage>
        <taxon>Viruses</taxon>
        <taxon>Riboviria</taxon>
        <taxon>Orthornavirae</taxon>
        <taxon>Negarnaviricota</taxon>
        <taxon>Polyploviricotina</taxon>
        <taxon>Bunyaviricetes</taxon>
        <taxon>Hareavirales</taxon>
        <taxon>Phenuiviridae</taxon>
        <taxon>Bocivirus</taxon>
        <taxon>Bocivirus botrytidis</taxon>
    </lineage>
</organism>
<evidence type="ECO:0000256" key="2">
    <source>
        <dbReference type="ARBA" id="ARBA00018602"/>
    </source>
</evidence>
<evidence type="ECO:0000256" key="4">
    <source>
        <dbReference type="ARBA" id="ARBA00030285"/>
    </source>
</evidence>
<evidence type="ECO:0000313" key="9">
    <source>
        <dbReference type="Proteomes" id="UP001264223"/>
    </source>
</evidence>
<dbReference type="InterPro" id="IPR007322">
    <property type="entry name" value="RNA_pol_bunyavir"/>
</dbReference>
<evidence type="ECO:0000256" key="1">
    <source>
        <dbReference type="ARBA" id="ARBA00012494"/>
    </source>
</evidence>
<keyword evidence="8" id="KW-0548">Nucleotidyltransferase</keyword>
<dbReference type="GO" id="GO:0003968">
    <property type="term" value="F:RNA-directed RNA polymerase activity"/>
    <property type="evidence" value="ECO:0007669"/>
    <property type="project" value="UniProtKB-KW"/>
</dbReference>
<dbReference type="Pfam" id="PF04196">
    <property type="entry name" value="Bunya_RdRp"/>
    <property type="match status" value="1"/>
</dbReference>
<keyword evidence="8" id="KW-0696">RNA-directed RNA polymerase</keyword>
<feature type="domain" description="RdRp catalytic" evidence="7">
    <location>
        <begin position="947"/>
        <end position="1143"/>
    </location>
</feature>
<evidence type="ECO:0000256" key="6">
    <source>
        <dbReference type="ARBA" id="ARBA00031012"/>
    </source>
</evidence>
<evidence type="ECO:0000256" key="3">
    <source>
        <dbReference type="ARBA" id="ARBA00022679"/>
    </source>
</evidence>
<evidence type="ECO:0000256" key="5">
    <source>
        <dbReference type="ARBA" id="ARBA00030436"/>
    </source>
</evidence>